<evidence type="ECO:0000313" key="2">
    <source>
        <dbReference type="EMBL" id="TNJ35927.1"/>
    </source>
</evidence>
<dbReference type="EMBL" id="VDCI01000010">
    <property type="protein sequence ID" value="TNJ35927.1"/>
    <property type="molecule type" value="Genomic_DNA"/>
</dbReference>
<protein>
    <submittedName>
        <fullName evidence="2">Uncharacterized protein</fullName>
    </submittedName>
</protein>
<evidence type="ECO:0000256" key="1">
    <source>
        <dbReference type="SAM" id="Phobius"/>
    </source>
</evidence>
<reference evidence="2 3" key="1">
    <citation type="submission" date="2019-05" db="EMBL/GenBank/DDBJ databases">
        <title>Draft Whole-Genome sequence of the green sulfur bacterium Prosthecochloris vibrioformis DSM 260.</title>
        <authorList>
            <person name="Meyer T.E."/>
            <person name="Kyndt J.A."/>
        </authorList>
    </citation>
    <scope>NUCLEOTIDE SEQUENCE [LARGE SCALE GENOMIC DNA]</scope>
    <source>
        <strain evidence="2 3">DSM 260</strain>
    </source>
</reference>
<feature type="transmembrane region" description="Helical" evidence="1">
    <location>
        <begin position="146"/>
        <end position="170"/>
    </location>
</feature>
<comment type="caution">
    <text evidence="2">The sequence shown here is derived from an EMBL/GenBank/DDBJ whole genome shotgun (WGS) entry which is preliminary data.</text>
</comment>
<feature type="transmembrane region" description="Helical" evidence="1">
    <location>
        <begin position="108"/>
        <end position="134"/>
    </location>
</feature>
<proteinExistence type="predicted"/>
<keyword evidence="3" id="KW-1185">Reference proteome</keyword>
<dbReference type="Proteomes" id="UP000309544">
    <property type="component" value="Unassembled WGS sequence"/>
</dbReference>
<gene>
    <name evidence="2" type="ORF">FGF68_09640</name>
</gene>
<dbReference type="RefSeq" id="WP_139626870.1">
    <property type="nucleotide sequence ID" value="NZ_VDCI01000010.1"/>
</dbReference>
<organism evidence="2 3">
    <name type="scientific">Prosthecochloris vibrioformis</name>
    <name type="common">Chlorobium vibrioforme</name>
    <dbReference type="NCBI Taxonomy" id="1098"/>
    <lineage>
        <taxon>Bacteria</taxon>
        <taxon>Pseudomonadati</taxon>
        <taxon>Chlorobiota</taxon>
        <taxon>Chlorobiia</taxon>
        <taxon>Chlorobiales</taxon>
        <taxon>Chlorobiaceae</taxon>
        <taxon>Prosthecochloris</taxon>
    </lineage>
</organism>
<name>A0A5C4RZ08_PROVB</name>
<dbReference type="AlphaFoldDB" id="A0A5C4RZ08"/>
<keyword evidence="1" id="KW-0812">Transmembrane</keyword>
<feature type="transmembrane region" description="Helical" evidence="1">
    <location>
        <begin position="80"/>
        <end position="102"/>
    </location>
</feature>
<feature type="transmembrane region" description="Helical" evidence="1">
    <location>
        <begin position="12"/>
        <end position="32"/>
    </location>
</feature>
<keyword evidence="1" id="KW-1133">Transmembrane helix</keyword>
<accession>A0A5C4RZ08</accession>
<keyword evidence="1" id="KW-0472">Membrane</keyword>
<sequence length="177" mass="19201">MTTIFSRLSPDLHIWILLLLILAATLLMWRLAVIGKPLSIKGAAPWGIVSIELVWTTKKARQIVDAWNERGHLETSRQQTYLDFLFLLIYPLALSLACAMLAGTGSGLMTTVGIALSWSVLLCTPLDAIENVLILRMLKGNAGFPIPLLTSLAAALKFALIVVALGYIGYAGVTNIL</sequence>
<evidence type="ECO:0000313" key="3">
    <source>
        <dbReference type="Proteomes" id="UP000309544"/>
    </source>
</evidence>